<dbReference type="AlphaFoldDB" id="A0A160MYJ9"/>
<dbReference type="Proteomes" id="UP000077255">
    <property type="component" value="Chromosome"/>
</dbReference>
<proteinExistence type="predicted"/>
<name>A0A160MYJ9_9GAMM</name>
<keyword evidence="2" id="KW-1185">Reference proteome</keyword>
<protein>
    <submittedName>
        <fullName evidence="1">Uncharacterized protein</fullName>
    </submittedName>
</protein>
<dbReference type="PATRIC" id="fig|445710.3.peg.695"/>
<evidence type="ECO:0000313" key="2">
    <source>
        <dbReference type="Proteomes" id="UP000077255"/>
    </source>
</evidence>
<sequence length="79" mass="9040">MKVETEHHLVQGFDILAWESSHHEAALHALIDTNVLLSRFGLESWKPAEVRSGILAWWSMTGESLAQFRASWRAKPSRK</sequence>
<reference evidence="1 2" key="1">
    <citation type="submission" date="2016-02" db="EMBL/GenBank/DDBJ databases">
        <title>Complete genome sequencing and analysis of ATSB10, Dyella thiooxydans isolated from rhizosphere soil of sunflower (Helianthus annuus L.).</title>
        <authorList>
            <person name="Lee Y."/>
            <person name="Hwangbo K."/>
            <person name="Chung H."/>
            <person name="Yoo J."/>
            <person name="Kim K.Y."/>
            <person name="Sa T.M."/>
            <person name="Um Y."/>
            <person name="Madhaiyan M."/>
        </authorList>
    </citation>
    <scope>NUCLEOTIDE SEQUENCE [LARGE SCALE GENOMIC DNA]</scope>
    <source>
        <strain evidence="1 2">ATSB10</strain>
    </source>
</reference>
<accession>A0A160MYJ9</accession>
<evidence type="ECO:0000313" key="1">
    <source>
        <dbReference type="EMBL" id="AND68154.1"/>
    </source>
</evidence>
<organism evidence="1 2">
    <name type="scientific">Dyella thiooxydans</name>
    <dbReference type="NCBI Taxonomy" id="445710"/>
    <lineage>
        <taxon>Bacteria</taxon>
        <taxon>Pseudomonadati</taxon>
        <taxon>Pseudomonadota</taxon>
        <taxon>Gammaproteobacteria</taxon>
        <taxon>Lysobacterales</taxon>
        <taxon>Rhodanobacteraceae</taxon>
        <taxon>Dyella</taxon>
    </lineage>
</organism>
<dbReference type="EMBL" id="CP014841">
    <property type="protein sequence ID" value="AND68154.1"/>
    <property type="molecule type" value="Genomic_DNA"/>
</dbReference>
<gene>
    <name evidence="1" type="ORF">ATSB10_07000</name>
</gene>
<dbReference type="KEGG" id="dtx:ATSB10_07000"/>